<evidence type="ECO:0000313" key="1">
    <source>
        <dbReference type="EMBL" id="MBO8453997.1"/>
    </source>
</evidence>
<reference evidence="1" key="1">
    <citation type="submission" date="2020-10" db="EMBL/GenBank/DDBJ databases">
        <authorList>
            <person name="Gilroy R."/>
        </authorList>
    </citation>
    <scope>NUCLEOTIDE SEQUENCE</scope>
    <source>
        <strain evidence="1">F1-3629</strain>
    </source>
</reference>
<comment type="caution">
    <text evidence="1">The sequence shown here is derived from an EMBL/GenBank/DDBJ whole genome shotgun (WGS) entry which is preliminary data.</text>
</comment>
<reference evidence="1" key="2">
    <citation type="journal article" date="2021" name="PeerJ">
        <title>Extensive microbial diversity within the chicken gut microbiome revealed by metagenomics and culture.</title>
        <authorList>
            <person name="Gilroy R."/>
            <person name="Ravi A."/>
            <person name="Getino M."/>
            <person name="Pursley I."/>
            <person name="Horton D.L."/>
            <person name="Alikhan N.F."/>
            <person name="Baker D."/>
            <person name="Gharbi K."/>
            <person name="Hall N."/>
            <person name="Watson M."/>
            <person name="Adriaenssens E.M."/>
            <person name="Foster-Nyarko E."/>
            <person name="Jarju S."/>
            <person name="Secka A."/>
            <person name="Antonio M."/>
            <person name="Oren A."/>
            <person name="Chaudhuri R.R."/>
            <person name="La Ragione R."/>
            <person name="Hildebrand F."/>
            <person name="Pallen M.J."/>
        </authorList>
    </citation>
    <scope>NUCLEOTIDE SEQUENCE</scope>
    <source>
        <strain evidence="1">F1-3629</strain>
    </source>
</reference>
<sequence>MKETSISAFSKVILGLVGTVATVAAATAVFAAIAEKNIDIVKSAAYRPKKINAGNSSLLKGGYWELEYISVMTDSVETEKYTLITDIMEHLPDYGASYYYSFTDDAVLSLMPVEDPGWAIDIWKDNVSGDFWVVRGILPFLEEGYRDYRSTAQGTRHSKRFESLCESVGIPFPSIVVTGYDWFRSDSLWASLPSDPNLKIADVGKKELVLAYGKSAVLRYVRIERFRNDIEIAPATLYFKEKDFFMKNHDRLADSKWRVSDEKIDEHFRKTFKSRKY</sequence>
<proteinExistence type="predicted"/>
<evidence type="ECO:0000313" key="2">
    <source>
        <dbReference type="Proteomes" id="UP000771749"/>
    </source>
</evidence>
<gene>
    <name evidence="1" type="ORF">IAC07_04635</name>
</gene>
<dbReference type="AlphaFoldDB" id="A0A940IGI2"/>
<accession>A0A940IGI2</accession>
<dbReference type="Proteomes" id="UP000771749">
    <property type="component" value="Unassembled WGS sequence"/>
</dbReference>
<dbReference type="EMBL" id="JADIMJ010000068">
    <property type="protein sequence ID" value="MBO8453997.1"/>
    <property type="molecule type" value="Genomic_DNA"/>
</dbReference>
<organism evidence="1 2">
    <name type="scientific">Candidatus Cryptobacteroides gallistercoris</name>
    <dbReference type="NCBI Taxonomy" id="2840765"/>
    <lineage>
        <taxon>Bacteria</taxon>
        <taxon>Pseudomonadati</taxon>
        <taxon>Bacteroidota</taxon>
        <taxon>Bacteroidia</taxon>
        <taxon>Bacteroidales</taxon>
        <taxon>Candidatus Cryptobacteroides</taxon>
    </lineage>
</organism>
<name>A0A940IGI2_9BACT</name>
<protein>
    <submittedName>
        <fullName evidence="1">Uncharacterized protein</fullName>
    </submittedName>
</protein>